<comment type="caution">
    <text evidence="2">The sequence shown here is derived from an EMBL/GenBank/DDBJ whole genome shotgun (WGS) entry which is preliminary data.</text>
</comment>
<evidence type="ECO:0000313" key="2">
    <source>
        <dbReference type="EMBL" id="KAK5977689.1"/>
    </source>
</evidence>
<dbReference type="AlphaFoldDB" id="A0AAN8J206"/>
<gene>
    <name evidence="2" type="ORF">GCK32_017217</name>
</gene>
<evidence type="ECO:0000313" key="3">
    <source>
        <dbReference type="Proteomes" id="UP001331761"/>
    </source>
</evidence>
<feature type="compositionally biased region" description="Polar residues" evidence="1">
    <location>
        <begin position="31"/>
        <end position="44"/>
    </location>
</feature>
<dbReference type="EMBL" id="WIXE01010279">
    <property type="protein sequence ID" value="KAK5977689.1"/>
    <property type="molecule type" value="Genomic_DNA"/>
</dbReference>
<dbReference type="Proteomes" id="UP001331761">
    <property type="component" value="Unassembled WGS sequence"/>
</dbReference>
<organism evidence="2 3">
    <name type="scientific">Trichostrongylus colubriformis</name>
    <name type="common">Black scour worm</name>
    <dbReference type="NCBI Taxonomy" id="6319"/>
    <lineage>
        <taxon>Eukaryota</taxon>
        <taxon>Metazoa</taxon>
        <taxon>Ecdysozoa</taxon>
        <taxon>Nematoda</taxon>
        <taxon>Chromadorea</taxon>
        <taxon>Rhabditida</taxon>
        <taxon>Rhabditina</taxon>
        <taxon>Rhabditomorpha</taxon>
        <taxon>Strongyloidea</taxon>
        <taxon>Trichostrongylidae</taxon>
        <taxon>Trichostrongylus</taxon>
    </lineage>
</organism>
<feature type="compositionally biased region" description="Basic and acidic residues" evidence="1">
    <location>
        <begin position="18"/>
        <end position="30"/>
    </location>
</feature>
<evidence type="ECO:0000256" key="1">
    <source>
        <dbReference type="SAM" id="MobiDB-lite"/>
    </source>
</evidence>
<keyword evidence="3" id="KW-1185">Reference proteome</keyword>
<proteinExistence type="predicted"/>
<name>A0AAN8J206_TRICO</name>
<accession>A0AAN8J206</accession>
<sequence>MDEKNGAKRNQQMDADLEAEKRRSIEKSKEYQSSGGDAQQSHSDSGSLKQKTGKGKKEKSFWDTFMESAHSIFEEVKKQYKKINHAALQWWTKFTAPFNVSRSFCDADTEGSFESAAFFLHFPYTY</sequence>
<reference evidence="2 3" key="1">
    <citation type="submission" date="2019-10" db="EMBL/GenBank/DDBJ databases">
        <title>Assembly and Annotation for the nematode Trichostrongylus colubriformis.</title>
        <authorList>
            <person name="Martin J."/>
        </authorList>
    </citation>
    <scope>NUCLEOTIDE SEQUENCE [LARGE SCALE GENOMIC DNA]</scope>
    <source>
        <strain evidence="2">G859</strain>
        <tissue evidence="2">Whole worm</tissue>
    </source>
</reference>
<protein>
    <submittedName>
        <fullName evidence="2">Uncharacterized protein</fullName>
    </submittedName>
</protein>
<feature type="region of interest" description="Disordered" evidence="1">
    <location>
        <begin position="1"/>
        <end position="59"/>
    </location>
</feature>